<dbReference type="Proteomes" id="UP001152798">
    <property type="component" value="Chromosome 3"/>
</dbReference>
<accession>A0A9P0H1A6</accession>
<proteinExistence type="predicted"/>
<reference evidence="1" key="1">
    <citation type="submission" date="2022-01" db="EMBL/GenBank/DDBJ databases">
        <authorList>
            <person name="King R."/>
        </authorList>
    </citation>
    <scope>NUCLEOTIDE SEQUENCE</scope>
</reference>
<dbReference type="OrthoDB" id="6609234at2759"/>
<sequence length="122" mass="13725">MLPQFNRCFISLITVRLKLVASDVLKSTSRTMNELILFGLLTAYLVALTETSSSGPNQQVGLDVQKFGHRKHIKVSVGKQWEEREGQWSAGFYVKHSKNMPPDQPIIRDNQAGVELKGHFKG</sequence>
<evidence type="ECO:0000313" key="1">
    <source>
        <dbReference type="EMBL" id="CAH1395264.1"/>
    </source>
</evidence>
<evidence type="ECO:0000313" key="2">
    <source>
        <dbReference type="Proteomes" id="UP001152798"/>
    </source>
</evidence>
<name>A0A9P0H1A6_NEZVI</name>
<dbReference type="EMBL" id="OV725079">
    <property type="protein sequence ID" value="CAH1395264.1"/>
    <property type="molecule type" value="Genomic_DNA"/>
</dbReference>
<keyword evidence="2" id="KW-1185">Reference proteome</keyword>
<protein>
    <submittedName>
        <fullName evidence="1">Uncharacterized protein</fullName>
    </submittedName>
</protein>
<gene>
    <name evidence="1" type="ORF">NEZAVI_LOCUS5572</name>
</gene>
<dbReference type="AlphaFoldDB" id="A0A9P0H1A6"/>
<organism evidence="1 2">
    <name type="scientific">Nezara viridula</name>
    <name type="common">Southern green stink bug</name>
    <name type="synonym">Cimex viridulus</name>
    <dbReference type="NCBI Taxonomy" id="85310"/>
    <lineage>
        <taxon>Eukaryota</taxon>
        <taxon>Metazoa</taxon>
        <taxon>Ecdysozoa</taxon>
        <taxon>Arthropoda</taxon>
        <taxon>Hexapoda</taxon>
        <taxon>Insecta</taxon>
        <taxon>Pterygota</taxon>
        <taxon>Neoptera</taxon>
        <taxon>Paraneoptera</taxon>
        <taxon>Hemiptera</taxon>
        <taxon>Heteroptera</taxon>
        <taxon>Panheteroptera</taxon>
        <taxon>Pentatomomorpha</taxon>
        <taxon>Pentatomoidea</taxon>
        <taxon>Pentatomidae</taxon>
        <taxon>Pentatominae</taxon>
        <taxon>Nezara</taxon>
    </lineage>
</organism>